<organism evidence="2 3">
    <name type="scientific">Schistosoma mattheei</name>
    <dbReference type="NCBI Taxonomy" id="31246"/>
    <lineage>
        <taxon>Eukaryota</taxon>
        <taxon>Metazoa</taxon>
        <taxon>Spiralia</taxon>
        <taxon>Lophotrochozoa</taxon>
        <taxon>Platyhelminthes</taxon>
        <taxon>Trematoda</taxon>
        <taxon>Digenea</taxon>
        <taxon>Strigeidida</taxon>
        <taxon>Schistosomatoidea</taxon>
        <taxon>Schistosomatidae</taxon>
        <taxon>Schistosoma</taxon>
    </lineage>
</organism>
<name>A0A183PXB2_9TREM</name>
<dbReference type="EMBL" id="UZAL01041493">
    <property type="protein sequence ID" value="VDP78588.1"/>
    <property type="molecule type" value="Genomic_DNA"/>
</dbReference>
<feature type="region of interest" description="Disordered" evidence="1">
    <location>
        <begin position="194"/>
        <end position="213"/>
    </location>
</feature>
<gene>
    <name evidence="2" type="ORF">SMTD_LOCUS18998</name>
</gene>
<keyword evidence="3" id="KW-1185">Reference proteome</keyword>
<dbReference type="STRING" id="31246.A0A183PXB2"/>
<sequence>LITVSGKQVVSAVSVANNSGVANSNPNQVVHIVNKSTGLIKPIKLVSTTTSSSTASKTITVQQASVGTGVSVPKVIKAIPATMLQMSASGKPILIAGGSVCRPGQTTVQVSGSVHRPAGQQIVIMSPTISSSTALPASSNLYLSSGGATSQIIRQGNQTQVTLVRRDQYDSTHGNANDPSNTTSSILQTIPQLDGAIDDDDDDLDEDGGSAKTDASAILLESNLGKEKLHMKGNVDILQTGSQHSPAYTTVSVLFT</sequence>
<proteinExistence type="predicted"/>
<evidence type="ECO:0000313" key="3">
    <source>
        <dbReference type="Proteomes" id="UP000269396"/>
    </source>
</evidence>
<reference evidence="2 3" key="1">
    <citation type="submission" date="2018-11" db="EMBL/GenBank/DDBJ databases">
        <authorList>
            <consortium name="Pathogen Informatics"/>
        </authorList>
    </citation>
    <scope>NUCLEOTIDE SEQUENCE [LARGE SCALE GENOMIC DNA]</scope>
    <source>
        <strain>Denwood</strain>
        <strain evidence="3">Zambia</strain>
    </source>
</reference>
<feature type="non-terminal residue" evidence="2">
    <location>
        <position position="1"/>
    </location>
</feature>
<protein>
    <submittedName>
        <fullName evidence="2">Uncharacterized protein</fullName>
    </submittedName>
</protein>
<evidence type="ECO:0000256" key="1">
    <source>
        <dbReference type="SAM" id="MobiDB-lite"/>
    </source>
</evidence>
<feature type="compositionally biased region" description="Acidic residues" evidence="1">
    <location>
        <begin position="196"/>
        <end position="208"/>
    </location>
</feature>
<dbReference type="AlphaFoldDB" id="A0A183PXB2"/>
<evidence type="ECO:0000313" key="2">
    <source>
        <dbReference type="EMBL" id="VDP78588.1"/>
    </source>
</evidence>
<dbReference type="Proteomes" id="UP000269396">
    <property type="component" value="Unassembled WGS sequence"/>
</dbReference>
<accession>A0A183PXB2</accession>